<evidence type="ECO:0000256" key="8">
    <source>
        <dbReference type="ARBA" id="ARBA00022741"/>
    </source>
</evidence>
<evidence type="ECO:0000256" key="1">
    <source>
        <dbReference type="ARBA" id="ARBA00004606"/>
    </source>
</evidence>
<evidence type="ECO:0000256" key="2">
    <source>
        <dbReference type="ARBA" id="ARBA00004922"/>
    </source>
</evidence>
<evidence type="ECO:0000256" key="6">
    <source>
        <dbReference type="ARBA" id="ARBA00022679"/>
    </source>
</evidence>
<dbReference type="InterPro" id="IPR026050">
    <property type="entry name" value="C1GALT1/C1GALT1_chp1"/>
</dbReference>
<evidence type="ECO:0000256" key="9">
    <source>
        <dbReference type="ARBA" id="ARBA00022968"/>
    </source>
</evidence>
<evidence type="ECO:0000256" key="4">
    <source>
        <dbReference type="ARBA" id="ARBA00012557"/>
    </source>
</evidence>
<keyword evidence="6" id="KW-0808">Transferase</keyword>
<dbReference type="GO" id="GO:0000166">
    <property type="term" value="F:nucleotide binding"/>
    <property type="evidence" value="ECO:0007669"/>
    <property type="project" value="UniProtKB-KW"/>
</dbReference>
<keyword evidence="8" id="KW-0547">Nucleotide-binding</keyword>
<reference evidence="13" key="1">
    <citation type="submission" date="2020-11" db="EMBL/GenBank/DDBJ databases">
        <authorList>
            <person name="Tran Van P."/>
        </authorList>
    </citation>
    <scope>NUCLEOTIDE SEQUENCE</scope>
</reference>
<evidence type="ECO:0000256" key="11">
    <source>
        <dbReference type="ARBA" id="ARBA00023136"/>
    </source>
</evidence>
<dbReference type="Proteomes" id="UP000728032">
    <property type="component" value="Unassembled WGS sequence"/>
</dbReference>
<evidence type="ECO:0000256" key="5">
    <source>
        <dbReference type="ARBA" id="ARBA00022676"/>
    </source>
</evidence>
<dbReference type="EC" id="2.4.1.122" evidence="4"/>
<dbReference type="AlphaFoldDB" id="A0A7R9MR62"/>
<dbReference type="GO" id="GO:0016263">
    <property type="term" value="F:glycoprotein-N-acetylgalactosamine 3-beta-galactosyltransferase activity"/>
    <property type="evidence" value="ECO:0007669"/>
    <property type="project" value="UniProtKB-EC"/>
</dbReference>
<comment type="similarity">
    <text evidence="3">Belongs to the glycosyltransferase 31 family. Beta3-Gal-T subfamily.</text>
</comment>
<keyword evidence="10" id="KW-1133">Transmembrane helix</keyword>
<keyword evidence="5" id="KW-0328">Glycosyltransferase</keyword>
<feature type="domain" description="Fringe-like glycosyltransferase" evidence="12">
    <location>
        <begin position="5"/>
        <end position="113"/>
    </location>
</feature>
<comment type="subcellular location">
    <subcellularLocation>
        <location evidence="1">Membrane</location>
        <topology evidence="1">Single-pass type II membrane protein</topology>
    </subcellularLocation>
</comment>
<dbReference type="Gene3D" id="3.90.550.50">
    <property type="match status" value="1"/>
</dbReference>
<dbReference type="PANTHER" id="PTHR23033">
    <property type="entry name" value="BETA1,3-GALACTOSYLTRANSFERASE"/>
    <property type="match status" value="1"/>
</dbReference>
<name>A0A7R9MR62_9ACAR</name>
<evidence type="ECO:0000256" key="3">
    <source>
        <dbReference type="ARBA" id="ARBA00006462"/>
    </source>
</evidence>
<accession>A0A7R9MR62</accession>
<evidence type="ECO:0000256" key="10">
    <source>
        <dbReference type="ARBA" id="ARBA00022989"/>
    </source>
</evidence>
<dbReference type="Pfam" id="PF02434">
    <property type="entry name" value="Fringe"/>
    <property type="match status" value="1"/>
</dbReference>
<keyword evidence="9" id="KW-0735">Signal-anchor</keyword>
<gene>
    <name evidence="13" type="ORF">ONB1V03_LOCUS20981</name>
</gene>
<dbReference type="EMBL" id="CAJPVJ010038290">
    <property type="protein sequence ID" value="CAG2181560.1"/>
    <property type="molecule type" value="Genomic_DNA"/>
</dbReference>
<evidence type="ECO:0000256" key="7">
    <source>
        <dbReference type="ARBA" id="ARBA00022692"/>
    </source>
</evidence>
<organism evidence="13">
    <name type="scientific">Oppiella nova</name>
    <dbReference type="NCBI Taxonomy" id="334625"/>
    <lineage>
        <taxon>Eukaryota</taxon>
        <taxon>Metazoa</taxon>
        <taxon>Ecdysozoa</taxon>
        <taxon>Arthropoda</taxon>
        <taxon>Chelicerata</taxon>
        <taxon>Arachnida</taxon>
        <taxon>Acari</taxon>
        <taxon>Acariformes</taxon>
        <taxon>Sarcoptiformes</taxon>
        <taxon>Oribatida</taxon>
        <taxon>Brachypylina</taxon>
        <taxon>Oppioidea</taxon>
        <taxon>Oppiidae</taxon>
        <taxon>Oppiella</taxon>
    </lineage>
</organism>
<keyword evidence="7" id="KW-0812">Transmembrane</keyword>
<sequence>GIEEVHKLYHDDYDWLYKADDDTYTIMENLVDFVSRYNTSDPLWFGQPFRTPWKNNKQYYFTGGAGYLHNHKKVFSKEAVNRLIKSFENRRKDCDVSKQEGPDDVYFAVCLQGSGVVPGDARDVLGEPRFFHFSPETMMNPNK</sequence>
<feature type="non-terminal residue" evidence="13">
    <location>
        <position position="1"/>
    </location>
</feature>
<evidence type="ECO:0000313" key="14">
    <source>
        <dbReference type="Proteomes" id="UP000728032"/>
    </source>
</evidence>
<feature type="non-terminal residue" evidence="13">
    <location>
        <position position="143"/>
    </location>
</feature>
<keyword evidence="11" id="KW-0472">Membrane</keyword>
<comment type="pathway">
    <text evidence="2">Protein modification; protein glycosylation.</text>
</comment>
<evidence type="ECO:0000313" key="13">
    <source>
        <dbReference type="EMBL" id="CAD7664423.1"/>
    </source>
</evidence>
<protein>
    <recommendedName>
        <fullName evidence="4">N-acetylgalactosaminide beta-1,3-galactosyltransferase</fullName>
        <ecNumber evidence="4">2.4.1.122</ecNumber>
    </recommendedName>
</protein>
<dbReference type="GO" id="GO:0016020">
    <property type="term" value="C:membrane"/>
    <property type="evidence" value="ECO:0007669"/>
    <property type="project" value="UniProtKB-SubCell"/>
</dbReference>
<dbReference type="PANTHER" id="PTHR23033:SF14">
    <property type="entry name" value="GLYCOPROTEIN-N-ACETYLGALACTOSAMINE 3-BETA-GALACTOSYLTRANSFERASE 1-RELATED"/>
    <property type="match status" value="1"/>
</dbReference>
<dbReference type="InterPro" id="IPR003378">
    <property type="entry name" value="Fringe-like_glycosylTrfase"/>
</dbReference>
<dbReference type="EMBL" id="OC953115">
    <property type="protein sequence ID" value="CAD7664423.1"/>
    <property type="molecule type" value="Genomic_DNA"/>
</dbReference>
<dbReference type="OrthoDB" id="414175at2759"/>
<proteinExistence type="inferred from homology"/>
<evidence type="ECO:0000259" key="12">
    <source>
        <dbReference type="Pfam" id="PF02434"/>
    </source>
</evidence>
<keyword evidence="14" id="KW-1185">Reference proteome</keyword>